<accession>U1PJ28</accession>
<dbReference type="RefSeq" id="WP_021053166.1">
    <property type="nucleotide sequence ID" value="NZ_KE356561.1"/>
</dbReference>
<feature type="compositionally biased region" description="Basic and acidic residues" evidence="1">
    <location>
        <begin position="61"/>
        <end position="75"/>
    </location>
</feature>
<dbReference type="HOGENOM" id="CLU_2447612_0_0_2"/>
<evidence type="ECO:0000313" key="2">
    <source>
        <dbReference type="EMBL" id="ERG93672.1"/>
    </source>
</evidence>
<reference evidence="2 3" key="1">
    <citation type="journal article" date="2013" name="PLoS ONE">
        <title>Assembly-driven community genomics of a hypersaline microbial ecosystem.</title>
        <authorList>
            <person name="Podell S."/>
            <person name="Ugalde J.A."/>
            <person name="Narasingarao P."/>
            <person name="Banfield J.F."/>
            <person name="Heidelberg K.B."/>
            <person name="Allen E.E."/>
        </authorList>
    </citation>
    <scope>NUCLEOTIDE SEQUENCE [LARGE SCALE GENOMIC DNA]</scope>
    <source>
        <strain evidence="3">J07HQW2</strain>
    </source>
</reference>
<dbReference type="STRING" id="1238425.J07HQW2_00105"/>
<dbReference type="Proteomes" id="UP000030710">
    <property type="component" value="Unassembled WGS sequence"/>
</dbReference>
<evidence type="ECO:0000256" key="1">
    <source>
        <dbReference type="SAM" id="MobiDB-lite"/>
    </source>
</evidence>
<name>U1PJ28_9EURY</name>
<evidence type="ECO:0000313" key="3">
    <source>
        <dbReference type="Proteomes" id="UP000030710"/>
    </source>
</evidence>
<sequence length="89" mass="10170">MKKPSKITTDELAADVLNILDFNPMKSDVVGKIMQLQETGISDEKVVKTTIGYFESRRRKADNNKLSDPKPDELRVISMPPAYQRDSWE</sequence>
<gene>
    <name evidence="2" type="ORF">J07HQW2_00105</name>
</gene>
<proteinExistence type="predicted"/>
<dbReference type="AlphaFoldDB" id="U1PJ28"/>
<dbReference type="EMBL" id="KE356561">
    <property type="protein sequence ID" value="ERG93672.1"/>
    <property type="molecule type" value="Genomic_DNA"/>
</dbReference>
<feature type="region of interest" description="Disordered" evidence="1">
    <location>
        <begin position="59"/>
        <end position="89"/>
    </location>
</feature>
<organism evidence="2 3">
    <name type="scientific">Haloquadratum walsbyi J07HQW2</name>
    <dbReference type="NCBI Taxonomy" id="1238425"/>
    <lineage>
        <taxon>Archaea</taxon>
        <taxon>Methanobacteriati</taxon>
        <taxon>Methanobacteriota</taxon>
        <taxon>Stenosarchaea group</taxon>
        <taxon>Halobacteria</taxon>
        <taxon>Halobacteriales</taxon>
        <taxon>Haloferacaceae</taxon>
        <taxon>Haloquadratum</taxon>
    </lineage>
</organism>
<protein>
    <submittedName>
        <fullName evidence="2">Uncharacterized protein</fullName>
    </submittedName>
</protein>